<evidence type="ECO:0000313" key="1">
    <source>
        <dbReference type="EMBL" id="KAH9476550.1"/>
    </source>
</evidence>
<dbReference type="EMBL" id="JAFIQS020000010">
    <property type="protein sequence ID" value="KAH9476550.1"/>
    <property type="molecule type" value="Genomic_DNA"/>
</dbReference>
<organism evidence="1 2">
    <name type="scientific">Psilocybe cubensis</name>
    <name type="common">Psychedelic mushroom</name>
    <name type="synonym">Stropharia cubensis</name>
    <dbReference type="NCBI Taxonomy" id="181762"/>
    <lineage>
        <taxon>Eukaryota</taxon>
        <taxon>Fungi</taxon>
        <taxon>Dikarya</taxon>
        <taxon>Basidiomycota</taxon>
        <taxon>Agaricomycotina</taxon>
        <taxon>Agaricomycetes</taxon>
        <taxon>Agaricomycetidae</taxon>
        <taxon>Agaricales</taxon>
        <taxon>Agaricineae</taxon>
        <taxon>Strophariaceae</taxon>
        <taxon>Psilocybe</taxon>
    </lineage>
</organism>
<reference evidence="1" key="1">
    <citation type="submission" date="2021-10" db="EMBL/GenBank/DDBJ databases">
        <title>Psilocybe cubensis genome.</title>
        <authorList>
            <person name="Mckernan K.J."/>
            <person name="Crawford S."/>
            <person name="Trippe A."/>
            <person name="Kane L.T."/>
            <person name="Mclaughlin S."/>
        </authorList>
    </citation>
    <scope>NUCLEOTIDE SEQUENCE</scope>
    <source>
        <strain evidence="1">MGC-MH-2018</strain>
    </source>
</reference>
<sequence length="391" mass="44120">MAQPTAAQPPKLVLEDFISGALAHTPAELHPFFESFKTLYTRKLWHQLTLKLFEFFDHPSSGPFRQRVFELFVRDFESKLNQLRLAEMAVKVAGVIDAPQNFLTALLSRIDKETAPEAHVILLTAIAKAKLLFGDQQGTKTDIDAAQKILDSLDSVENSVNAAYYRVAADYFKDVVDYQMKGDFASYYKNSLLYLACVDIEKDMSPQERLERAHDLSLSALLADTIYNFGELLQHPILDSLDGTNHAWLKKLLFTFNEGSIGKYEALVPLFASKPPLAQNIAFLQQKICLMALIESAFRRQGNNRTMSFKTIAEETHLPIEDVEFLVMRALSLKLIKGSIDEVDQKVLITWVQPRVLSREQIAGLSNRIGEWVDKLNKVATRLASEVPQTA</sequence>
<dbReference type="Proteomes" id="UP000664032">
    <property type="component" value="Unassembled WGS sequence"/>
</dbReference>
<comment type="caution">
    <text evidence="1">The sequence shown here is derived from an EMBL/GenBank/DDBJ whole genome shotgun (WGS) entry which is preliminary data.</text>
</comment>
<evidence type="ECO:0000313" key="2">
    <source>
        <dbReference type="Proteomes" id="UP000664032"/>
    </source>
</evidence>
<name>A0ACB8GM45_PSICU</name>
<keyword evidence="2" id="KW-1185">Reference proteome</keyword>
<accession>A0ACB8GM45</accession>
<proteinExistence type="predicted"/>
<gene>
    <name evidence="1" type="ORF">JR316_0010462</name>
</gene>
<keyword evidence="1" id="KW-0647">Proteasome</keyword>
<protein>
    <submittedName>
        <fullName evidence="1">26S proteasome regulatory subunit rpn9</fullName>
    </submittedName>
</protein>